<accession>A0A318EBR6</accession>
<dbReference type="RefSeq" id="WP_110265513.1">
    <property type="nucleotide sequence ID" value="NZ_CAWNXA010000006.1"/>
</dbReference>
<sequence length="453" mass="48029">MDDVLKPCRSAFWRDAVPRRTRWSRLKALLHLPAALLLAACAGDISPDGDPGEPGGSDLPGPGGPQAVFTRHADGYYQAVIDASGSDWVYLDLDTQTQVFPSDPAASADWDLAHRGVDIKLNGGVSGTPPTITEAAVYADKAPPGTPYAFDEIRAAPPDNAVPYRTDAAGGLLGLGDPAYAMSTYPDADEAPNVLTGAGDHGWYRLGARTSGSPVSVRANVGYVLRTVDCRYYKLRMTAYHDGDGAPGHPQYDFAAIDGPACSGGGDIAPLGRARFTAGSSSTEVTVDASDEDAWVYLDLVQATQVVPASPANDPPGWDLAWRRTDIRLNGGSSGAGSVGVHDILRDDWDTRTAVPGDAEWHTDADGALAMLTVPPREVGGECTFGADGDYGWHYYSGFCDKGNGNHHVSPRDVVYLLRAHDGSTWKLRILSYYDADTGAAAFPVFEYAPVTP</sequence>
<keyword evidence="3" id="KW-1185">Reference proteome</keyword>
<dbReference type="AlphaFoldDB" id="A0A318EBR6"/>
<dbReference type="EMBL" id="QICN01000006">
    <property type="protein sequence ID" value="PXV67198.1"/>
    <property type="molecule type" value="Genomic_DNA"/>
</dbReference>
<protein>
    <submittedName>
        <fullName evidence="2">Heme-binding HmuY-like protein</fullName>
    </submittedName>
</protein>
<gene>
    <name evidence="2" type="ORF">C8D93_106175</name>
</gene>
<name>A0A318EBR6_9GAMM</name>
<reference evidence="2 3" key="1">
    <citation type="submission" date="2018-04" db="EMBL/GenBank/DDBJ databases">
        <title>Genomic Encyclopedia of Type Strains, Phase IV (KMG-IV): sequencing the most valuable type-strain genomes for metagenomic binning, comparative biology and taxonomic classification.</title>
        <authorList>
            <person name="Goeker M."/>
        </authorList>
    </citation>
    <scope>NUCLEOTIDE SEQUENCE [LARGE SCALE GENOMIC DNA]</scope>
    <source>
        <strain evidence="2 3">DSM 104150</strain>
    </source>
</reference>
<evidence type="ECO:0000313" key="3">
    <source>
        <dbReference type="Proteomes" id="UP000248330"/>
    </source>
</evidence>
<comment type="caution">
    <text evidence="2">The sequence shown here is derived from an EMBL/GenBank/DDBJ whole genome shotgun (WGS) entry which is preliminary data.</text>
</comment>
<dbReference type="Pfam" id="PF14064">
    <property type="entry name" value="HmuY"/>
    <property type="match status" value="2"/>
</dbReference>
<organism evidence="2 3">
    <name type="scientific">Sinimarinibacterium flocculans</name>
    <dbReference type="NCBI Taxonomy" id="985250"/>
    <lineage>
        <taxon>Bacteria</taxon>
        <taxon>Pseudomonadati</taxon>
        <taxon>Pseudomonadota</taxon>
        <taxon>Gammaproteobacteria</taxon>
        <taxon>Nevskiales</taxon>
        <taxon>Nevskiaceae</taxon>
        <taxon>Sinimarinibacterium</taxon>
    </lineage>
</organism>
<dbReference type="InterPro" id="IPR025921">
    <property type="entry name" value="HmuY"/>
</dbReference>
<proteinExistence type="predicted"/>
<evidence type="ECO:0000256" key="1">
    <source>
        <dbReference type="SAM" id="MobiDB-lite"/>
    </source>
</evidence>
<feature type="region of interest" description="Disordered" evidence="1">
    <location>
        <begin position="47"/>
        <end position="66"/>
    </location>
</feature>
<evidence type="ECO:0000313" key="2">
    <source>
        <dbReference type="EMBL" id="PXV67198.1"/>
    </source>
</evidence>
<dbReference type="Proteomes" id="UP000248330">
    <property type="component" value="Unassembled WGS sequence"/>
</dbReference>
<dbReference type="CDD" id="cd12105">
    <property type="entry name" value="HmuY"/>
    <property type="match status" value="2"/>
</dbReference>